<dbReference type="InterPro" id="IPR011009">
    <property type="entry name" value="Kinase-like_dom_sf"/>
</dbReference>
<protein>
    <recommendedName>
        <fullName evidence="3">Protein kinase domain-containing protein</fullName>
    </recommendedName>
</protein>
<keyword evidence="2" id="KW-0067">ATP-binding</keyword>
<dbReference type="GO" id="GO:0005524">
    <property type="term" value="F:ATP binding"/>
    <property type="evidence" value="ECO:0007669"/>
    <property type="project" value="UniProtKB-KW"/>
</dbReference>
<keyword evidence="5" id="KW-1185">Reference proteome</keyword>
<dbReference type="Pfam" id="PF00069">
    <property type="entry name" value="Pkinase"/>
    <property type="match status" value="1"/>
</dbReference>
<dbReference type="Gene3D" id="3.30.200.20">
    <property type="entry name" value="Phosphorylase Kinase, domain 1"/>
    <property type="match status" value="1"/>
</dbReference>
<dbReference type="GO" id="GO:0004672">
    <property type="term" value="F:protein kinase activity"/>
    <property type="evidence" value="ECO:0007669"/>
    <property type="project" value="InterPro"/>
</dbReference>
<evidence type="ECO:0000313" key="4">
    <source>
        <dbReference type="EMBL" id="KAK9114831.1"/>
    </source>
</evidence>
<evidence type="ECO:0000259" key="3">
    <source>
        <dbReference type="PROSITE" id="PS50011"/>
    </source>
</evidence>
<feature type="domain" description="Protein kinase" evidence="3">
    <location>
        <begin position="46"/>
        <end position="244"/>
    </location>
</feature>
<evidence type="ECO:0000256" key="2">
    <source>
        <dbReference type="ARBA" id="ARBA00022840"/>
    </source>
</evidence>
<dbReference type="InterPro" id="IPR000719">
    <property type="entry name" value="Prot_kinase_dom"/>
</dbReference>
<gene>
    <name evidence="4" type="ORF">Syun_021628</name>
</gene>
<sequence length="244" mass="28026">MVEPPLARDRSAVKDDAKLERWFGSDLLRAFLDVGIYSFDLEDLLRASAEVLGKGSVGTSYKAVLEEGTTVVVKRLKDVVVTKREFEVQMEGLRKVNHENIVPLRAFYYSKDEKLLRHDFMPPGSLSALLHTMFEGEFYCHYNVRGVHTTGHRLTLIVLPRENKREDSLVKKRRERAYLVSADCRADSPPRSRGFGSKRGKIGDDLSKEARHFVGPPPMIRMESTDFIFSFSRNWKRMIMIFAI</sequence>
<dbReference type="EMBL" id="JBBNAF010000009">
    <property type="protein sequence ID" value="KAK9114831.1"/>
    <property type="molecule type" value="Genomic_DNA"/>
</dbReference>
<keyword evidence="1" id="KW-0547">Nucleotide-binding</keyword>
<accession>A0AAP0IFZ8</accession>
<comment type="caution">
    <text evidence="4">The sequence shown here is derived from an EMBL/GenBank/DDBJ whole genome shotgun (WGS) entry which is preliminary data.</text>
</comment>
<dbReference type="PANTHER" id="PTHR48010">
    <property type="entry name" value="OS05G0588300 PROTEIN"/>
    <property type="match status" value="1"/>
</dbReference>
<dbReference type="FunFam" id="3.30.200.20:FF:000307">
    <property type="entry name" value="pollen receptor-like kinase 1"/>
    <property type="match status" value="1"/>
</dbReference>
<dbReference type="PANTHER" id="PTHR48010:SF55">
    <property type="entry name" value="OS01G0607900 PROTEIN"/>
    <property type="match status" value="1"/>
</dbReference>
<organism evidence="4 5">
    <name type="scientific">Stephania yunnanensis</name>
    <dbReference type="NCBI Taxonomy" id="152371"/>
    <lineage>
        <taxon>Eukaryota</taxon>
        <taxon>Viridiplantae</taxon>
        <taxon>Streptophyta</taxon>
        <taxon>Embryophyta</taxon>
        <taxon>Tracheophyta</taxon>
        <taxon>Spermatophyta</taxon>
        <taxon>Magnoliopsida</taxon>
        <taxon>Ranunculales</taxon>
        <taxon>Menispermaceae</taxon>
        <taxon>Menispermoideae</taxon>
        <taxon>Cissampelideae</taxon>
        <taxon>Stephania</taxon>
    </lineage>
</organism>
<proteinExistence type="predicted"/>
<dbReference type="SUPFAM" id="SSF56112">
    <property type="entry name" value="Protein kinase-like (PK-like)"/>
    <property type="match status" value="1"/>
</dbReference>
<dbReference type="AlphaFoldDB" id="A0AAP0IFZ8"/>
<reference evidence="4 5" key="1">
    <citation type="submission" date="2024-01" db="EMBL/GenBank/DDBJ databases">
        <title>Genome assemblies of Stephania.</title>
        <authorList>
            <person name="Yang L."/>
        </authorList>
    </citation>
    <scope>NUCLEOTIDE SEQUENCE [LARGE SCALE GENOMIC DNA]</scope>
    <source>
        <strain evidence="4">YNDBR</strain>
        <tissue evidence="4">Leaf</tissue>
    </source>
</reference>
<dbReference type="PROSITE" id="PS50011">
    <property type="entry name" value="PROTEIN_KINASE_DOM"/>
    <property type="match status" value="1"/>
</dbReference>
<dbReference type="Proteomes" id="UP001420932">
    <property type="component" value="Unassembled WGS sequence"/>
</dbReference>
<evidence type="ECO:0000313" key="5">
    <source>
        <dbReference type="Proteomes" id="UP001420932"/>
    </source>
</evidence>
<dbReference type="InterPro" id="IPR050994">
    <property type="entry name" value="At_inactive_RLKs"/>
</dbReference>
<evidence type="ECO:0000256" key="1">
    <source>
        <dbReference type="ARBA" id="ARBA00022741"/>
    </source>
</evidence>
<name>A0AAP0IFZ8_9MAGN</name>